<comment type="caution">
    <text evidence="1">The sequence shown here is derived from an EMBL/GenBank/DDBJ whole genome shotgun (WGS) entry which is preliminary data.</text>
</comment>
<organism evidence="1 2">
    <name type="scientific">Candidatus Giovannonibacteria bacterium RIFCSPHIGHO2_02_43_16</name>
    <dbReference type="NCBI Taxonomy" id="1798331"/>
    <lineage>
        <taxon>Bacteria</taxon>
        <taxon>Candidatus Giovannoniibacteriota</taxon>
    </lineage>
</organism>
<reference evidence="1 2" key="1">
    <citation type="journal article" date="2016" name="Nat. Commun.">
        <title>Thousands of microbial genomes shed light on interconnected biogeochemical processes in an aquifer system.</title>
        <authorList>
            <person name="Anantharaman K."/>
            <person name="Brown C.T."/>
            <person name="Hug L.A."/>
            <person name="Sharon I."/>
            <person name="Castelle C.J."/>
            <person name="Probst A.J."/>
            <person name="Thomas B.C."/>
            <person name="Singh A."/>
            <person name="Wilkins M.J."/>
            <person name="Karaoz U."/>
            <person name="Brodie E.L."/>
            <person name="Williams K.H."/>
            <person name="Hubbard S.S."/>
            <person name="Banfield J.F."/>
        </authorList>
    </citation>
    <scope>NUCLEOTIDE SEQUENCE [LARGE SCALE GENOMIC DNA]</scope>
</reference>
<dbReference type="AlphaFoldDB" id="A0A1F5WFE7"/>
<name>A0A1F5WFE7_9BACT</name>
<gene>
    <name evidence="1" type="ORF">A2W57_03235</name>
</gene>
<sequence>MTKYLKMLLEKIERTDVVSNKGPEDKIKEGEVPEFVLEDDEFRKIYAVLTQSGRNIQKAVSDAGSVLLDCIKRGANPDNDKIVAETKEELYGLASIHTSLRSYFWDSLKYEFPQLLGKTCGIRENWQIVSKGENQQHNRGSASVIIEIPKDLVESLMSDFPGLFSAKKPTFH</sequence>
<proteinExistence type="predicted"/>
<dbReference type="EMBL" id="MFHJ01000008">
    <property type="protein sequence ID" value="OGF74335.1"/>
    <property type="molecule type" value="Genomic_DNA"/>
</dbReference>
<dbReference type="Proteomes" id="UP000178276">
    <property type="component" value="Unassembled WGS sequence"/>
</dbReference>
<evidence type="ECO:0000313" key="2">
    <source>
        <dbReference type="Proteomes" id="UP000178276"/>
    </source>
</evidence>
<protein>
    <submittedName>
        <fullName evidence="1">Uncharacterized protein</fullName>
    </submittedName>
</protein>
<dbReference type="STRING" id="1798331.A2W57_03235"/>
<evidence type="ECO:0000313" key="1">
    <source>
        <dbReference type="EMBL" id="OGF74335.1"/>
    </source>
</evidence>
<accession>A0A1F5WFE7</accession>